<sequence length="86" mass="9796">MEAQRIWQNVIPLWRNLEFRVLGYGVDCGVSPSLLWIWLVEIGGQLSGLFFNPSVGMDASCKEWVECTSFGCVLHDESFERLGEEN</sequence>
<accession>A0ABP0YB50</accession>
<reference evidence="1 2" key="1">
    <citation type="submission" date="2024-03" db="EMBL/GenBank/DDBJ databases">
        <authorList>
            <person name="Gkanogiannis A."/>
            <person name="Becerra Lopez-Lavalle L."/>
        </authorList>
    </citation>
    <scope>NUCLEOTIDE SEQUENCE [LARGE SCALE GENOMIC DNA]</scope>
</reference>
<dbReference type="EMBL" id="OZ021737">
    <property type="protein sequence ID" value="CAK9317619.1"/>
    <property type="molecule type" value="Genomic_DNA"/>
</dbReference>
<organism evidence="1 2">
    <name type="scientific">Citrullus colocynthis</name>
    <name type="common">colocynth</name>
    <dbReference type="NCBI Taxonomy" id="252529"/>
    <lineage>
        <taxon>Eukaryota</taxon>
        <taxon>Viridiplantae</taxon>
        <taxon>Streptophyta</taxon>
        <taxon>Embryophyta</taxon>
        <taxon>Tracheophyta</taxon>
        <taxon>Spermatophyta</taxon>
        <taxon>Magnoliopsida</taxon>
        <taxon>eudicotyledons</taxon>
        <taxon>Gunneridae</taxon>
        <taxon>Pentapetalae</taxon>
        <taxon>rosids</taxon>
        <taxon>fabids</taxon>
        <taxon>Cucurbitales</taxon>
        <taxon>Cucurbitaceae</taxon>
        <taxon>Benincaseae</taxon>
        <taxon>Citrullus</taxon>
    </lineage>
</organism>
<evidence type="ECO:0000313" key="2">
    <source>
        <dbReference type="Proteomes" id="UP001642487"/>
    </source>
</evidence>
<gene>
    <name evidence="1" type="ORF">CITCOLO1_LOCUS9528</name>
</gene>
<keyword evidence="2" id="KW-1185">Reference proteome</keyword>
<protein>
    <submittedName>
        <fullName evidence="1">Uncharacterized protein</fullName>
    </submittedName>
</protein>
<evidence type="ECO:0000313" key="1">
    <source>
        <dbReference type="EMBL" id="CAK9317619.1"/>
    </source>
</evidence>
<dbReference type="Proteomes" id="UP001642487">
    <property type="component" value="Chromosome 3"/>
</dbReference>
<name>A0ABP0YB50_9ROSI</name>
<proteinExistence type="predicted"/>